<feature type="compositionally biased region" description="Basic and acidic residues" evidence="1">
    <location>
        <begin position="113"/>
        <end position="122"/>
    </location>
</feature>
<dbReference type="Proteomes" id="UP000799778">
    <property type="component" value="Unassembled WGS sequence"/>
</dbReference>
<keyword evidence="2" id="KW-0472">Membrane</keyword>
<organism evidence="3 4">
    <name type="scientific">Aaosphaeria arxii CBS 175.79</name>
    <dbReference type="NCBI Taxonomy" id="1450172"/>
    <lineage>
        <taxon>Eukaryota</taxon>
        <taxon>Fungi</taxon>
        <taxon>Dikarya</taxon>
        <taxon>Ascomycota</taxon>
        <taxon>Pezizomycotina</taxon>
        <taxon>Dothideomycetes</taxon>
        <taxon>Pleosporomycetidae</taxon>
        <taxon>Pleosporales</taxon>
        <taxon>Pleosporales incertae sedis</taxon>
        <taxon>Aaosphaeria</taxon>
    </lineage>
</organism>
<keyword evidence="2" id="KW-0812">Transmembrane</keyword>
<dbReference type="RefSeq" id="XP_033383001.1">
    <property type="nucleotide sequence ID" value="XM_033525987.1"/>
</dbReference>
<accession>A0A6A5XNF3</accession>
<evidence type="ECO:0000313" key="3">
    <source>
        <dbReference type="EMBL" id="KAF2014662.1"/>
    </source>
</evidence>
<dbReference type="GeneID" id="54283384"/>
<feature type="compositionally biased region" description="Basic and acidic residues" evidence="1">
    <location>
        <begin position="167"/>
        <end position="189"/>
    </location>
</feature>
<evidence type="ECO:0000256" key="1">
    <source>
        <dbReference type="SAM" id="MobiDB-lite"/>
    </source>
</evidence>
<dbReference type="AlphaFoldDB" id="A0A6A5XNF3"/>
<evidence type="ECO:0000313" key="4">
    <source>
        <dbReference type="Proteomes" id="UP000799778"/>
    </source>
</evidence>
<sequence>MAPISTSASEVLIETIHLVARGKGPEFTTGEPYRGAGGNVKKKGPPKKTIGIAVGCVLVGLLLLYFAAKLYCSWQRNRKRRPAESETRPRGFFGALFRRKKNKKNGDVDEETEVARKTDEQPRNVPVAQEKYAQHDEDANSQSTLQTANQNEKMRSNSETTLQGQRESLEKAHDKTTENVDLNDTRNPEDTAPDNEPYSMVREAERAMEQGKC</sequence>
<feature type="transmembrane region" description="Helical" evidence="2">
    <location>
        <begin position="50"/>
        <end position="72"/>
    </location>
</feature>
<dbReference type="EMBL" id="ML978070">
    <property type="protein sequence ID" value="KAF2014662.1"/>
    <property type="molecule type" value="Genomic_DNA"/>
</dbReference>
<reference evidence="3" key="1">
    <citation type="journal article" date="2020" name="Stud. Mycol.">
        <title>101 Dothideomycetes genomes: a test case for predicting lifestyles and emergence of pathogens.</title>
        <authorList>
            <person name="Haridas S."/>
            <person name="Albert R."/>
            <person name="Binder M."/>
            <person name="Bloem J."/>
            <person name="Labutti K."/>
            <person name="Salamov A."/>
            <person name="Andreopoulos B."/>
            <person name="Baker S."/>
            <person name="Barry K."/>
            <person name="Bills G."/>
            <person name="Bluhm B."/>
            <person name="Cannon C."/>
            <person name="Castanera R."/>
            <person name="Culley D."/>
            <person name="Daum C."/>
            <person name="Ezra D."/>
            <person name="Gonzalez J."/>
            <person name="Henrissat B."/>
            <person name="Kuo A."/>
            <person name="Liang C."/>
            <person name="Lipzen A."/>
            <person name="Lutzoni F."/>
            <person name="Magnuson J."/>
            <person name="Mondo S."/>
            <person name="Nolan M."/>
            <person name="Ohm R."/>
            <person name="Pangilinan J."/>
            <person name="Park H.-J."/>
            <person name="Ramirez L."/>
            <person name="Alfaro M."/>
            <person name="Sun H."/>
            <person name="Tritt A."/>
            <person name="Yoshinaga Y."/>
            <person name="Zwiers L.-H."/>
            <person name="Turgeon B."/>
            <person name="Goodwin S."/>
            <person name="Spatafora J."/>
            <person name="Crous P."/>
            <person name="Grigoriev I."/>
        </authorList>
    </citation>
    <scope>NUCLEOTIDE SEQUENCE</scope>
    <source>
        <strain evidence="3">CBS 175.79</strain>
    </source>
</reference>
<feature type="compositionally biased region" description="Polar residues" evidence="1">
    <location>
        <begin position="140"/>
        <end position="166"/>
    </location>
</feature>
<keyword evidence="4" id="KW-1185">Reference proteome</keyword>
<gene>
    <name evidence="3" type="ORF">BU24DRAFT_410381</name>
</gene>
<evidence type="ECO:0000256" key="2">
    <source>
        <dbReference type="SAM" id="Phobius"/>
    </source>
</evidence>
<feature type="region of interest" description="Disordered" evidence="1">
    <location>
        <begin position="102"/>
        <end position="213"/>
    </location>
</feature>
<name>A0A6A5XNF3_9PLEO</name>
<keyword evidence="2" id="KW-1133">Transmembrane helix</keyword>
<feature type="compositionally biased region" description="Basic and acidic residues" evidence="1">
    <location>
        <begin position="202"/>
        <end position="213"/>
    </location>
</feature>
<proteinExistence type="predicted"/>
<protein>
    <submittedName>
        <fullName evidence="3">Uncharacterized protein</fullName>
    </submittedName>
</protein>